<dbReference type="GO" id="GO:0071949">
    <property type="term" value="F:FAD binding"/>
    <property type="evidence" value="ECO:0007669"/>
    <property type="project" value="TreeGrafter"/>
</dbReference>
<evidence type="ECO:0000256" key="8">
    <source>
        <dbReference type="PIRSR" id="PIRSR601834-1"/>
    </source>
</evidence>
<feature type="compositionally biased region" description="Basic and acidic residues" evidence="9">
    <location>
        <begin position="7"/>
        <end position="16"/>
    </location>
</feature>
<dbReference type="Gene3D" id="2.40.30.10">
    <property type="entry name" value="Translation factors"/>
    <property type="match status" value="1"/>
</dbReference>
<dbReference type="PANTHER" id="PTHR19370">
    <property type="entry name" value="NADH-CYTOCHROME B5 REDUCTASE"/>
    <property type="match status" value="1"/>
</dbReference>
<evidence type="ECO:0000259" key="10">
    <source>
        <dbReference type="PROSITE" id="PS50255"/>
    </source>
</evidence>
<dbReference type="SUPFAM" id="SSF52343">
    <property type="entry name" value="Ferredoxin reductase-like, C-terminal NADP-linked domain"/>
    <property type="match status" value="1"/>
</dbReference>
<feature type="binding site" evidence="8">
    <location>
        <position position="208"/>
    </location>
    <ligand>
        <name>FAD</name>
        <dbReference type="ChEBI" id="CHEBI:57692"/>
    </ligand>
</feature>
<feature type="binding site" evidence="8">
    <location>
        <position position="184"/>
    </location>
    <ligand>
        <name>FAD</name>
        <dbReference type="ChEBI" id="CHEBI:57692"/>
    </ligand>
</feature>
<dbReference type="InterPro" id="IPR017927">
    <property type="entry name" value="FAD-bd_FR_type"/>
</dbReference>
<dbReference type="GO" id="GO:0016020">
    <property type="term" value="C:membrane"/>
    <property type="evidence" value="ECO:0007669"/>
    <property type="project" value="UniProtKB-SubCell"/>
</dbReference>
<feature type="binding site" evidence="8">
    <location>
        <position position="205"/>
    </location>
    <ligand>
        <name>FAD</name>
        <dbReference type="ChEBI" id="CHEBI:57692"/>
    </ligand>
</feature>
<name>A0A6V8HJC4_TALPI</name>
<keyword evidence="13" id="KW-1185">Reference proteome</keyword>
<dbReference type="SMART" id="SM01117">
    <property type="entry name" value="Cyt-b5"/>
    <property type="match status" value="1"/>
</dbReference>
<evidence type="ECO:0000256" key="6">
    <source>
        <dbReference type="ARBA" id="ARBA00023002"/>
    </source>
</evidence>
<dbReference type="InterPro" id="IPR001199">
    <property type="entry name" value="Cyt_B5-like_heme/steroid-bd"/>
</dbReference>
<dbReference type="InterPro" id="IPR017938">
    <property type="entry name" value="Riboflavin_synthase-like_b-brl"/>
</dbReference>
<feature type="binding site" evidence="8">
    <location>
        <position position="203"/>
    </location>
    <ligand>
        <name>FAD</name>
        <dbReference type="ChEBI" id="CHEBI:57692"/>
    </ligand>
</feature>
<proteinExistence type="inferred from homology"/>
<dbReference type="PRINTS" id="PR00406">
    <property type="entry name" value="CYTB5RDTASE"/>
</dbReference>
<dbReference type="SUPFAM" id="SSF55856">
    <property type="entry name" value="Cytochrome b5-like heme/steroid binding domain"/>
    <property type="match status" value="1"/>
</dbReference>
<evidence type="ECO:0000256" key="5">
    <source>
        <dbReference type="ARBA" id="ARBA00022827"/>
    </source>
</evidence>
<feature type="binding site" evidence="8">
    <location>
        <position position="219"/>
    </location>
    <ligand>
        <name>FAD</name>
        <dbReference type="ChEBI" id="CHEBI:57692"/>
    </ligand>
</feature>
<comment type="caution">
    <text evidence="12">The sequence shown here is derived from an EMBL/GenBank/DDBJ whole genome shotgun (WGS) entry which is preliminary data.</text>
</comment>
<dbReference type="PANTHER" id="PTHR19370:SF185">
    <property type="entry name" value="NADH-CYTOCHROME B5 REDUCTASE"/>
    <property type="match status" value="1"/>
</dbReference>
<dbReference type="InterPro" id="IPR039261">
    <property type="entry name" value="FNR_nucleotide-bd"/>
</dbReference>
<dbReference type="EMBL" id="DF933838">
    <property type="protein sequence ID" value="GAM41906.1"/>
    <property type="molecule type" value="Genomic_DNA"/>
</dbReference>
<dbReference type="Pfam" id="PF00970">
    <property type="entry name" value="FAD_binding_6"/>
    <property type="match status" value="1"/>
</dbReference>
<feature type="binding site" evidence="8">
    <location>
        <position position="183"/>
    </location>
    <ligand>
        <name>FAD</name>
        <dbReference type="ChEBI" id="CHEBI:57692"/>
    </ligand>
</feature>
<feature type="domain" description="FAD-binding FR-type" evidence="11">
    <location>
        <begin position="131"/>
        <end position="243"/>
    </location>
</feature>
<feature type="binding site" evidence="8">
    <location>
        <position position="218"/>
    </location>
    <ligand>
        <name>FAD</name>
        <dbReference type="ChEBI" id="CHEBI:57692"/>
    </ligand>
</feature>
<gene>
    <name evidence="12" type="ORF">TCE0_042r15398</name>
</gene>
<evidence type="ECO:0000256" key="3">
    <source>
        <dbReference type="ARBA" id="ARBA00006105"/>
    </source>
</evidence>
<evidence type="ECO:0000256" key="1">
    <source>
        <dbReference type="ARBA" id="ARBA00001974"/>
    </source>
</evidence>
<accession>A0A6V8HJC4</accession>
<evidence type="ECO:0000256" key="4">
    <source>
        <dbReference type="ARBA" id="ARBA00022630"/>
    </source>
</evidence>
<evidence type="ECO:0000313" key="13">
    <source>
        <dbReference type="Proteomes" id="UP000053095"/>
    </source>
</evidence>
<dbReference type="Gene3D" id="3.40.50.80">
    <property type="entry name" value="Nucleotide-binding domain of ferredoxin-NADP reductase (FNR) module"/>
    <property type="match status" value="1"/>
</dbReference>
<dbReference type="Gene3D" id="3.10.120.10">
    <property type="entry name" value="Cytochrome b5-like heme/steroid binding domain"/>
    <property type="match status" value="1"/>
</dbReference>
<feature type="binding site" evidence="8">
    <location>
        <position position="185"/>
    </location>
    <ligand>
        <name>FAD</name>
        <dbReference type="ChEBI" id="CHEBI:57692"/>
    </ligand>
</feature>
<evidence type="ECO:0000256" key="2">
    <source>
        <dbReference type="ARBA" id="ARBA00004370"/>
    </source>
</evidence>
<dbReference type="Pfam" id="PF00175">
    <property type="entry name" value="NAD_binding_1"/>
    <property type="match status" value="1"/>
</dbReference>
<feature type="region of interest" description="Disordered" evidence="9">
    <location>
        <begin position="1"/>
        <end position="27"/>
    </location>
</feature>
<dbReference type="GO" id="GO:0016491">
    <property type="term" value="F:oxidoreductase activity"/>
    <property type="evidence" value="ECO:0007669"/>
    <property type="project" value="UniProtKB-KW"/>
</dbReference>
<keyword evidence="4 8" id="KW-0285">Flavoprotein</keyword>
<comment type="cofactor">
    <cofactor evidence="1 8">
        <name>FAD</name>
        <dbReference type="ChEBI" id="CHEBI:57692"/>
    </cofactor>
</comment>
<dbReference type="InterPro" id="IPR008333">
    <property type="entry name" value="Cbr1-like_FAD-bd_dom"/>
</dbReference>
<dbReference type="Pfam" id="PF00173">
    <property type="entry name" value="Cyt-b5"/>
    <property type="match status" value="1"/>
</dbReference>
<dbReference type="SUPFAM" id="SSF63380">
    <property type="entry name" value="Riboflavin synthase domain-like"/>
    <property type="match status" value="1"/>
</dbReference>
<keyword evidence="7" id="KW-0472">Membrane</keyword>
<evidence type="ECO:0008006" key="14">
    <source>
        <dbReference type="Google" id="ProtNLM"/>
    </source>
</evidence>
<protein>
    <recommendedName>
        <fullName evidence="14">Nitrate reductase</fullName>
    </recommendedName>
</protein>
<dbReference type="PROSITE" id="PS50255">
    <property type="entry name" value="CYTOCHROME_B5_2"/>
    <property type="match status" value="1"/>
</dbReference>
<dbReference type="AlphaFoldDB" id="A0A6V8HJC4"/>
<reference evidence="13" key="1">
    <citation type="journal article" date="2015" name="Genome Announc.">
        <title>Draft genome sequence of Talaromyces cellulolyticus strain Y-94, a source of lignocellulosic biomass-degrading enzymes.</title>
        <authorList>
            <person name="Fujii T."/>
            <person name="Koike H."/>
            <person name="Sawayama S."/>
            <person name="Yano S."/>
            <person name="Inoue H."/>
        </authorList>
    </citation>
    <scope>NUCLEOTIDE SEQUENCE [LARGE SCALE GENOMIC DNA]</scope>
    <source>
        <strain evidence="13">Y-94</strain>
    </source>
</reference>
<comment type="subcellular location">
    <subcellularLocation>
        <location evidence="2">Membrane</location>
    </subcellularLocation>
</comment>
<sequence length="392" mass="44182">MQPSTENRIENIKHEASSPQKQFTREEIEKHNKENDCWIVVNGKVNDATSVLDWHPGGKAPIMAHAGRAHAETTEEFESIHGDYAEQKLSECVLGVVTEKTMGYIRKQAENAAKESAQSSKRSPEIVLDHHRWNAVCFKEKKQLSEDTRRYTFSLPEGMKKMGLGTCQHLQLGFHFNDRLVVRPYTPTRPVFHAEEDGTFDLVVKTYFPDQSQPGGTISNILDCLRTGEEIEVKGPTGEIKYTGQGGFMIDGKEYHFRNISIILGESGITPGYQLIARILCSKDEGEEEDKTKIKVVDANKTKDDILLREDLDLLAKEYPDQFRITHVLSQPGDVWAGEKGHVTKEILQEHAFWPEDMNVALLCGPPTTIQKAVLPALKDIGYKEGENLFGF</sequence>
<keyword evidence="5 8" id="KW-0274">FAD</keyword>
<dbReference type="InterPro" id="IPR036400">
    <property type="entry name" value="Cyt_B5-like_heme/steroid_sf"/>
</dbReference>
<evidence type="ECO:0000256" key="9">
    <source>
        <dbReference type="SAM" id="MobiDB-lite"/>
    </source>
</evidence>
<dbReference type="CDD" id="cd06183">
    <property type="entry name" value="cyt_b5_reduct_like"/>
    <property type="match status" value="1"/>
</dbReference>
<dbReference type="InterPro" id="IPR001834">
    <property type="entry name" value="CBR-like"/>
</dbReference>
<evidence type="ECO:0000259" key="11">
    <source>
        <dbReference type="PROSITE" id="PS51384"/>
    </source>
</evidence>
<dbReference type="PROSITE" id="PS51384">
    <property type="entry name" value="FAD_FR"/>
    <property type="match status" value="1"/>
</dbReference>
<keyword evidence="6" id="KW-0560">Oxidoreductase</keyword>
<dbReference type="InterPro" id="IPR001433">
    <property type="entry name" value="OxRdtase_FAD/NAD-bd"/>
</dbReference>
<evidence type="ECO:0000256" key="7">
    <source>
        <dbReference type="ARBA" id="ARBA00023136"/>
    </source>
</evidence>
<feature type="binding site" evidence="8">
    <location>
        <position position="270"/>
    </location>
    <ligand>
        <name>FAD</name>
        <dbReference type="ChEBI" id="CHEBI:57692"/>
    </ligand>
</feature>
<organism evidence="12 13">
    <name type="scientific">Talaromyces pinophilus</name>
    <name type="common">Penicillium pinophilum</name>
    <dbReference type="NCBI Taxonomy" id="128442"/>
    <lineage>
        <taxon>Eukaryota</taxon>
        <taxon>Fungi</taxon>
        <taxon>Dikarya</taxon>
        <taxon>Ascomycota</taxon>
        <taxon>Pezizomycotina</taxon>
        <taxon>Eurotiomycetes</taxon>
        <taxon>Eurotiomycetidae</taxon>
        <taxon>Eurotiales</taxon>
        <taxon>Trichocomaceae</taxon>
        <taxon>Talaromyces</taxon>
        <taxon>Talaromyces sect. Talaromyces</taxon>
    </lineage>
</organism>
<feature type="domain" description="Cytochrome b5 heme-binding" evidence="10">
    <location>
        <begin position="20"/>
        <end position="98"/>
    </location>
</feature>
<evidence type="ECO:0000313" key="12">
    <source>
        <dbReference type="EMBL" id="GAM41906.1"/>
    </source>
</evidence>
<comment type="similarity">
    <text evidence="3">Belongs to the flavoprotein pyridine nucleotide cytochrome reductase family.</text>
</comment>
<dbReference type="Proteomes" id="UP000053095">
    <property type="component" value="Unassembled WGS sequence"/>
</dbReference>